<dbReference type="STRING" id="1086013.SAMN05421774_10424"/>
<dbReference type="Proteomes" id="UP000186141">
    <property type="component" value="Unassembled WGS sequence"/>
</dbReference>
<proteinExistence type="predicted"/>
<evidence type="ECO:0000256" key="1">
    <source>
        <dbReference type="SAM" id="SignalP"/>
    </source>
</evidence>
<dbReference type="AlphaFoldDB" id="A0A1N7NPD7"/>
<gene>
    <name evidence="2" type="ORF">SAMN05421774_10424</name>
</gene>
<keyword evidence="1" id="KW-0732">Signal</keyword>
<dbReference type="InterPro" id="IPR036465">
    <property type="entry name" value="vWFA_dom_sf"/>
</dbReference>
<dbReference type="RefSeq" id="WP_076531176.1">
    <property type="nucleotide sequence ID" value="NZ_BMEH01000004.1"/>
</dbReference>
<evidence type="ECO:0000313" key="2">
    <source>
        <dbReference type="EMBL" id="SIT00088.1"/>
    </source>
</evidence>
<dbReference type="SUPFAM" id="SSF53300">
    <property type="entry name" value="vWA-like"/>
    <property type="match status" value="1"/>
</dbReference>
<evidence type="ECO:0000313" key="3">
    <source>
        <dbReference type="Proteomes" id="UP000186141"/>
    </source>
</evidence>
<feature type="chain" id="PRO_5012817386" evidence="1">
    <location>
        <begin position="19"/>
        <end position="215"/>
    </location>
</feature>
<sequence>MRALAFALSLMLPGAGHACKAALVLAMDVSGSVDAGEWRLQADGLAAALADRQIREVLVQEQVALAVVQWSALGQQALVIPWQRMLDQRAVDRMAERVRTMPRAFPGSDTAVGEALEFSLAQFSAVSDCRRKIIDMSGDGDENVGFTTPRARRAAIEAGVEVNGLAIESMGLSITNYYRRWVITPRGFVETAQGHLDYARAIRAKMLRELTAPTS</sequence>
<name>A0A1N7NPD7_9RHOB</name>
<organism evidence="2 3">
    <name type="scientific">Gemmobacter megaterium</name>
    <dbReference type="NCBI Taxonomy" id="1086013"/>
    <lineage>
        <taxon>Bacteria</taxon>
        <taxon>Pseudomonadati</taxon>
        <taxon>Pseudomonadota</taxon>
        <taxon>Alphaproteobacteria</taxon>
        <taxon>Rhodobacterales</taxon>
        <taxon>Paracoccaceae</taxon>
        <taxon>Gemmobacter</taxon>
    </lineage>
</organism>
<dbReference type="InterPro" id="IPR010607">
    <property type="entry name" value="DUF1194"/>
</dbReference>
<accession>A0A1N7NPD7</accession>
<dbReference type="OrthoDB" id="9792179at2"/>
<dbReference type="Pfam" id="PF06707">
    <property type="entry name" value="DUF1194"/>
    <property type="match status" value="1"/>
</dbReference>
<dbReference type="EMBL" id="FTOT01000004">
    <property type="protein sequence ID" value="SIT00088.1"/>
    <property type="molecule type" value="Genomic_DNA"/>
</dbReference>
<dbReference type="Gene3D" id="3.40.50.410">
    <property type="entry name" value="von Willebrand factor, type A domain"/>
    <property type="match status" value="1"/>
</dbReference>
<feature type="signal peptide" evidence="1">
    <location>
        <begin position="1"/>
        <end position="18"/>
    </location>
</feature>
<reference evidence="2 3" key="1">
    <citation type="submission" date="2017-01" db="EMBL/GenBank/DDBJ databases">
        <authorList>
            <person name="Mah S.A."/>
            <person name="Swanson W.J."/>
            <person name="Moy G.W."/>
            <person name="Vacquier V.D."/>
        </authorList>
    </citation>
    <scope>NUCLEOTIDE SEQUENCE [LARGE SCALE GENOMIC DNA]</scope>
    <source>
        <strain evidence="2 3">DSM 26375</strain>
    </source>
</reference>
<protein>
    <submittedName>
        <fullName evidence="2">Ca-activated chloride channel family protein</fullName>
    </submittedName>
</protein>
<keyword evidence="3" id="KW-1185">Reference proteome</keyword>